<dbReference type="EMBL" id="MRTP01000019">
    <property type="protein sequence ID" value="OMF46922.1"/>
    <property type="molecule type" value="Genomic_DNA"/>
</dbReference>
<comment type="function">
    <text evidence="6">Presumably involved in the processing and regular turnover of intracellular proteins. Catalyzes the removal of unsubstituted N-terminal amino acids from various peptides.</text>
</comment>
<dbReference type="InterPro" id="IPR000819">
    <property type="entry name" value="Peptidase_M17_C"/>
</dbReference>
<evidence type="ECO:0000256" key="3">
    <source>
        <dbReference type="ARBA" id="ARBA00022670"/>
    </source>
</evidence>
<dbReference type="SUPFAM" id="SSF53187">
    <property type="entry name" value="Zn-dependent exopeptidases"/>
    <property type="match status" value="1"/>
</dbReference>
<evidence type="ECO:0000256" key="1">
    <source>
        <dbReference type="ARBA" id="ARBA00009528"/>
    </source>
</evidence>
<evidence type="ECO:0000256" key="4">
    <source>
        <dbReference type="ARBA" id="ARBA00022801"/>
    </source>
</evidence>
<keyword evidence="4" id="KW-0378">Hydrolase</keyword>
<organism evidence="10 11">
    <name type="scientific">Paenibacillus rhizosphaerae</name>
    <dbReference type="NCBI Taxonomy" id="297318"/>
    <lineage>
        <taxon>Bacteria</taxon>
        <taxon>Bacillati</taxon>
        <taxon>Bacillota</taxon>
        <taxon>Bacilli</taxon>
        <taxon>Bacillales</taxon>
        <taxon>Paenibacillaceae</taxon>
        <taxon>Paenibacillus</taxon>
    </lineage>
</organism>
<dbReference type="Pfam" id="PF00883">
    <property type="entry name" value="Peptidase_M17"/>
    <property type="match status" value="1"/>
</dbReference>
<evidence type="ECO:0000256" key="7">
    <source>
        <dbReference type="ARBA" id="ARBA00050021"/>
    </source>
</evidence>
<dbReference type="RefSeq" id="WP_076176437.1">
    <property type="nucleotide sequence ID" value="NZ_MRTP01000019.1"/>
</dbReference>
<reference evidence="10 11" key="1">
    <citation type="submission" date="2016-11" db="EMBL/GenBank/DDBJ databases">
        <title>Paenibacillus species isolates.</title>
        <authorList>
            <person name="Beno S.M."/>
        </authorList>
    </citation>
    <scope>NUCLEOTIDE SEQUENCE [LARGE SCALE GENOMIC DNA]</scope>
    <source>
        <strain evidence="10 11">FSL R5-0378</strain>
    </source>
</reference>
<accession>A0A1R1E5B0</accession>
<evidence type="ECO:0000313" key="11">
    <source>
        <dbReference type="Proteomes" id="UP000187172"/>
    </source>
</evidence>
<protein>
    <recommendedName>
        <fullName evidence="7">Probable cytosol aminopeptidase</fullName>
    </recommendedName>
    <alternativeName>
        <fullName evidence="8">Leucine aminopeptidase</fullName>
    </alternativeName>
    <alternativeName>
        <fullName evidence="5">Leucyl aminopeptidase</fullName>
    </alternativeName>
</protein>
<dbReference type="AlphaFoldDB" id="A0A1R1E5B0"/>
<evidence type="ECO:0000256" key="8">
    <source>
        <dbReference type="ARBA" id="ARBA00050061"/>
    </source>
</evidence>
<evidence type="ECO:0000256" key="2">
    <source>
        <dbReference type="ARBA" id="ARBA00022438"/>
    </source>
</evidence>
<comment type="caution">
    <text evidence="10">The sequence shown here is derived from an EMBL/GenBank/DDBJ whole genome shotgun (WGS) entry which is preliminary data.</text>
</comment>
<gene>
    <name evidence="10" type="ORF">BK138_32375</name>
</gene>
<dbReference type="Gene3D" id="3.40.630.10">
    <property type="entry name" value="Zn peptidases"/>
    <property type="match status" value="1"/>
</dbReference>
<comment type="similarity">
    <text evidence="1">Belongs to the peptidase M17 family.</text>
</comment>
<dbReference type="Proteomes" id="UP000187172">
    <property type="component" value="Unassembled WGS sequence"/>
</dbReference>
<keyword evidence="11" id="KW-1185">Reference proteome</keyword>
<dbReference type="STRING" id="297318.BK138_32375"/>
<evidence type="ECO:0000313" key="10">
    <source>
        <dbReference type="EMBL" id="OMF46922.1"/>
    </source>
</evidence>
<evidence type="ECO:0000259" key="9">
    <source>
        <dbReference type="Pfam" id="PF00883"/>
    </source>
</evidence>
<dbReference type="GO" id="GO:0030145">
    <property type="term" value="F:manganese ion binding"/>
    <property type="evidence" value="ECO:0007669"/>
    <property type="project" value="InterPro"/>
</dbReference>
<evidence type="ECO:0000256" key="5">
    <source>
        <dbReference type="ARBA" id="ARBA00033172"/>
    </source>
</evidence>
<dbReference type="GO" id="GO:0006508">
    <property type="term" value="P:proteolysis"/>
    <property type="evidence" value="ECO:0007669"/>
    <property type="project" value="UniProtKB-KW"/>
</dbReference>
<dbReference type="Gene3D" id="3.40.220.10">
    <property type="entry name" value="Leucine Aminopeptidase, subunit E, domain 1"/>
    <property type="match status" value="1"/>
</dbReference>
<evidence type="ECO:0000256" key="6">
    <source>
        <dbReference type="ARBA" id="ARBA00049972"/>
    </source>
</evidence>
<dbReference type="PANTHER" id="PTHR11963:SF23">
    <property type="entry name" value="CYTOSOL AMINOPEPTIDASE"/>
    <property type="match status" value="1"/>
</dbReference>
<feature type="domain" description="Cytosol aminopeptidase" evidence="9">
    <location>
        <begin position="65"/>
        <end position="129"/>
    </location>
</feature>
<dbReference type="GO" id="GO:0070006">
    <property type="term" value="F:metalloaminopeptidase activity"/>
    <property type="evidence" value="ECO:0007669"/>
    <property type="project" value="InterPro"/>
</dbReference>
<sequence length="130" mass="15050">MMQQLDSDLISGWVERWKLGTYPFNKYKSSSIEKVKTHLYLNVQETEDYLNAIRLGEIRANSVIWARELTNEPSNGLRPRMLAERVAERFTETEVQIKFFEGVELEERRFAGLAAVGRGSSHSPAFIELR</sequence>
<dbReference type="InterPro" id="IPR043472">
    <property type="entry name" value="Macro_dom-like"/>
</dbReference>
<dbReference type="GO" id="GO:0005737">
    <property type="term" value="C:cytoplasm"/>
    <property type="evidence" value="ECO:0007669"/>
    <property type="project" value="InterPro"/>
</dbReference>
<proteinExistence type="inferred from homology"/>
<dbReference type="InterPro" id="IPR011356">
    <property type="entry name" value="Leucine_aapep/pepB"/>
</dbReference>
<name>A0A1R1E5B0_9BACL</name>
<keyword evidence="3" id="KW-0645">Protease</keyword>
<dbReference type="PANTHER" id="PTHR11963">
    <property type="entry name" value="LEUCINE AMINOPEPTIDASE-RELATED"/>
    <property type="match status" value="1"/>
</dbReference>
<keyword evidence="2" id="KW-0031">Aminopeptidase</keyword>